<dbReference type="Pfam" id="PF01429">
    <property type="entry name" value="MBD"/>
    <property type="match status" value="1"/>
</dbReference>
<keyword evidence="8" id="KW-1185">Reference proteome</keyword>
<evidence type="ECO:0000256" key="3">
    <source>
        <dbReference type="ARBA" id="ARBA00023125"/>
    </source>
</evidence>
<sequence>MGLDNEDDLLGFLNGLQGVWGSRRKKKKIVDASDFGDVLPNGWKLLLSVKRKDGKLSLCCSRYISPNGLQFKSCKEVSLYLLSLSEPEDVKQPTNVNRSEDVH</sequence>
<dbReference type="InterPro" id="IPR016177">
    <property type="entry name" value="DNA-bd_dom_sf"/>
</dbReference>
<dbReference type="Proteomes" id="UP001177140">
    <property type="component" value="Unassembled WGS sequence"/>
</dbReference>
<evidence type="ECO:0000256" key="1">
    <source>
        <dbReference type="ARBA" id="ARBA00004123"/>
    </source>
</evidence>
<dbReference type="PROSITE" id="PS50982">
    <property type="entry name" value="MBD"/>
    <property type="match status" value="1"/>
</dbReference>
<evidence type="ECO:0000256" key="2">
    <source>
        <dbReference type="ARBA" id="ARBA00023015"/>
    </source>
</evidence>
<evidence type="ECO:0000259" key="6">
    <source>
        <dbReference type="PROSITE" id="PS50982"/>
    </source>
</evidence>
<dbReference type="PANTHER" id="PTHR37701:SF17">
    <property type="entry name" value="METHYL BINDING DOMAIN117"/>
    <property type="match status" value="1"/>
</dbReference>
<dbReference type="InterPro" id="IPR037472">
    <property type="entry name" value="MBD8"/>
</dbReference>
<comment type="caution">
    <text evidence="7">The sequence shown here is derived from an EMBL/GenBank/DDBJ whole genome shotgun (WGS) entry which is preliminary data.</text>
</comment>
<dbReference type="AlphaFoldDB" id="A0AA41S0D2"/>
<dbReference type="InterPro" id="IPR001739">
    <property type="entry name" value="Methyl_CpG_DNA-bd"/>
</dbReference>
<dbReference type="SUPFAM" id="SSF54171">
    <property type="entry name" value="DNA-binding domain"/>
    <property type="match status" value="1"/>
</dbReference>
<dbReference type="EMBL" id="JAJJMA010071165">
    <property type="protein sequence ID" value="MCL7027702.1"/>
    <property type="molecule type" value="Genomic_DNA"/>
</dbReference>
<evidence type="ECO:0000256" key="5">
    <source>
        <dbReference type="ARBA" id="ARBA00023242"/>
    </source>
</evidence>
<dbReference type="GO" id="GO:0005634">
    <property type="term" value="C:nucleus"/>
    <property type="evidence" value="ECO:0007669"/>
    <property type="project" value="UniProtKB-SubCell"/>
</dbReference>
<evidence type="ECO:0000256" key="4">
    <source>
        <dbReference type="ARBA" id="ARBA00023163"/>
    </source>
</evidence>
<feature type="domain" description="MBD" evidence="6">
    <location>
        <begin position="29"/>
        <end position="103"/>
    </location>
</feature>
<comment type="subcellular location">
    <subcellularLocation>
        <location evidence="1">Nucleus</location>
    </subcellularLocation>
</comment>
<protein>
    <recommendedName>
        <fullName evidence="6">MBD domain-containing protein</fullName>
    </recommendedName>
</protein>
<keyword evidence="4" id="KW-0804">Transcription</keyword>
<name>A0AA41S0D2_PAPNU</name>
<keyword evidence="2" id="KW-0805">Transcription regulation</keyword>
<reference evidence="7" key="1">
    <citation type="submission" date="2022-03" db="EMBL/GenBank/DDBJ databases">
        <title>A functionally conserved STORR gene fusion in Papaver species that diverged 16.8 million years ago.</title>
        <authorList>
            <person name="Catania T."/>
        </authorList>
    </citation>
    <scope>NUCLEOTIDE SEQUENCE</scope>
    <source>
        <strain evidence="7">S-191538</strain>
    </source>
</reference>
<evidence type="ECO:0000313" key="8">
    <source>
        <dbReference type="Proteomes" id="UP001177140"/>
    </source>
</evidence>
<proteinExistence type="predicted"/>
<evidence type="ECO:0000313" key="7">
    <source>
        <dbReference type="EMBL" id="MCL7027702.1"/>
    </source>
</evidence>
<dbReference type="Gene3D" id="3.30.890.10">
    <property type="entry name" value="Methyl-cpg-binding Protein 2, Chain A"/>
    <property type="match status" value="1"/>
</dbReference>
<dbReference type="GO" id="GO:0003677">
    <property type="term" value="F:DNA binding"/>
    <property type="evidence" value="ECO:0007669"/>
    <property type="project" value="UniProtKB-KW"/>
</dbReference>
<dbReference type="PANTHER" id="PTHR37701">
    <property type="entry name" value="METHYL-CPG-BINDING DOMAIN-CONTAINING PROTEIN 8"/>
    <property type="match status" value="1"/>
</dbReference>
<gene>
    <name evidence="7" type="ORF">MKW94_008340</name>
</gene>
<organism evidence="7 8">
    <name type="scientific">Papaver nudicaule</name>
    <name type="common">Iceland poppy</name>
    <dbReference type="NCBI Taxonomy" id="74823"/>
    <lineage>
        <taxon>Eukaryota</taxon>
        <taxon>Viridiplantae</taxon>
        <taxon>Streptophyta</taxon>
        <taxon>Embryophyta</taxon>
        <taxon>Tracheophyta</taxon>
        <taxon>Spermatophyta</taxon>
        <taxon>Magnoliopsida</taxon>
        <taxon>Ranunculales</taxon>
        <taxon>Papaveraceae</taxon>
        <taxon>Papaveroideae</taxon>
        <taxon>Papaver</taxon>
    </lineage>
</organism>
<accession>A0AA41S0D2</accession>
<keyword evidence="3" id="KW-0238">DNA-binding</keyword>
<keyword evidence="5" id="KW-0539">Nucleus</keyword>